<dbReference type="InterPro" id="IPR004102">
    <property type="entry name" value="Poly(ADP-ribose)pol_reg_dom"/>
</dbReference>
<keyword evidence="18" id="KW-0805">Transcription regulation</keyword>
<dbReference type="FunFam" id="1.20.142.10:FF:000001">
    <property type="entry name" value="Poly [ADP-ribose] polymerase"/>
    <property type="match status" value="1"/>
</dbReference>
<dbReference type="InterPro" id="IPR036420">
    <property type="entry name" value="BRCT_dom_sf"/>
</dbReference>
<dbReference type="InterPro" id="IPR001510">
    <property type="entry name" value="Znf_PARP"/>
</dbReference>
<dbReference type="PROSITE" id="PS50064">
    <property type="entry name" value="ZF_PARP_2"/>
    <property type="match status" value="2"/>
</dbReference>
<dbReference type="PROSITE" id="PS50172">
    <property type="entry name" value="BRCT"/>
    <property type="match status" value="1"/>
</dbReference>
<comment type="catalytic activity">
    <reaction evidence="29">
        <text>L-seryl-[protein] + NAD(+) = O-(ADP-D-ribosyl)-L-seryl-[protein] + nicotinamide + H(+)</text>
        <dbReference type="Rhea" id="RHEA:58232"/>
        <dbReference type="Rhea" id="RHEA-COMP:9863"/>
        <dbReference type="Rhea" id="RHEA-COMP:15091"/>
        <dbReference type="ChEBI" id="CHEBI:15378"/>
        <dbReference type="ChEBI" id="CHEBI:17154"/>
        <dbReference type="ChEBI" id="CHEBI:29999"/>
        <dbReference type="ChEBI" id="CHEBI:57540"/>
        <dbReference type="ChEBI" id="CHEBI:142556"/>
    </reaction>
    <physiologicalReaction direction="left-to-right" evidence="29">
        <dbReference type="Rhea" id="RHEA:58233"/>
    </physiologicalReaction>
</comment>
<dbReference type="FunFam" id="3.90.228.10:FF:000002">
    <property type="entry name" value="Poly [ADP-ribose] polymerase"/>
    <property type="match status" value="1"/>
</dbReference>
<dbReference type="Gene3D" id="3.40.50.10190">
    <property type="entry name" value="BRCT domain"/>
    <property type="match status" value="1"/>
</dbReference>
<dbReference type="PROSITE" id="PS52007">
    <property type="entry name" value="PADR1"/>
    <property type="match status" value="1"/>
</dbReference>
<dbReference type="InterPro" id="IPR036930">
    <property type="entry name" value="WGR_dom_sf"/>
</dbReference>
<dbReference type="SUPFAM" id="SSF57716">
    <property type="entry name" value="Glucocorticoid receptor-like (DNA-binding domain)"/>
    <property type="match status" value="2"/>
</dbReference>
<evidence type="ECO:0000256" key="7">
    <source>
        <dbReference type="ARBA" id="ARBA00022533"/>
    </source>
</evidence>
<evidence type="ECO:0000256" key="28">
    <source>
        <dbReference type="ARBA" id="ARBA00048339"/>
    </source>
</evidence>
<dbReference type="SMART" id="SM00773">
    <property type="entry name" value="WGR"/>
    <property type="match status" value="1"/>
</dbReference>
<sequence length="1141" mass="128963">MMDELPYRAEYSKSGRASCKSCKSPIAKDTLRLAVMVQSHMHDGMQPNWYHFPCFFGKQRPKSVGDIAHFESLRWEDQQKIKTKIDAFGVCGSNNDLPEKKGKKRGAAVKDYSVEYAKSNRAACRGCEEKIPKGDVRISKKDYESAEARRYGGLDRWHHVECFTKLREELEFFDSGDSLNGIKTLSKEDQQKVKQALPKISVKVKKEDDVDGVAPEKKVKTEQSYDEGKLKEQNKIMFKYRDNLKKKLKKRDLVQLLEHNNQEVPSGEETMLDRLADNMTFGALKRCKECKTGQLVFQSGVGYKCLGDFSEYTGCNLTTLDPDKEAFHVPDDLAEEYPFLASYKYVPHKRLIINIAPSTSTSNKDAGSSGPKVVRPKPPLKAMEFVLLGKTQKSKEEIKAEIVRMGGKLVTKIHDRLAAVISTPEEVEKMNKRMEEVKKCDVHVVSEDFLDEVKDGGAPVLIVKKSICSWGSDVKKRIPSEDEIDASVLGSKRKSQFVKSVPGGKIKVKVKGGVAVDPDSELDDVAHVLKQGNDIYNSVLNMTDIQSGKNSFYKIQLLQSDKCARNGYQYWVFRAWGRIGTTIGGKKVEDFDSKEEAIQNYESLFLDKTGNRWRDRKNFVKKPKKFFPIDIDYEDESSSLKLDSKSTVESKLAKPVQDLVQMLFDINTMKKVMIEFELDMEKMPLGKLSKRQIQQAFTVLSELQNLVQTKGSDTMLLDASNRFYTLIPHDFGIENPPIIKTEDVIKQKVNMVESLLEMEIAYSMLKSSGGEGDENVNPVDAHYLKLNTHIEVLERDSEEFKLLQQYVQNTHAETHANYSLHILEVFKVKRQGEDKRYKPFKKLNNRKLLWHGSRFTNFVGILSQGLRIAPPEAPSTGYMFGKGIYFADMVSKSANYCCTSKQNPIGLMLLCEVALGNMYERERADYIEKLPAGKHSVKGLGMSQPNPEMAVIRPDGVEVPLGKAVQNKGKHVACRDSDFICLHRANLGSGLTCVPHCYSYCFKPLHLSLSSQLHISRFLLWIKLPGSSIYDVDSPSVKQTGVDVPASVAQVTSPAANELTQPQGGLLRGDVSPTNRGAQSLAAYDEGWNQQKQLEQLKMDHLSEVFKLKFEKEQQFQDLVQMRTANLKYDSTLQQSRLQQS</sequence>
<feature type="domain" description="PARP-type" evidence="32">
    <location>
        <begin position="112"/>
        <end position="201"/>
    </location>
</feature>
<evidence type="ECO:0000256" key="23">
    <source>
        <dbReference type="ARBA" id="ARBA00024159"/>
    </source>
</evidence>
<dbReference type="SUPFAM" id="SSF47587">
    <property type="entry name" value="Domain of poly(ADP-ribose) polymerase"/>
    <property type="match status" value="1"/>
</dbReference>
<evidence type="ECO:0000256" key="13">
    <source>
        <dbReference type="ARBA" id="ARBA00022737"/>
    </source>
</evidence>
<dbReference type="Gene3D" id="3.30.1740.10">
    <property type="entry name" value="Zinc finger, PARP-type"/>
    <property type="match status" value="2"/>
</dbReference>
<dbReference type="FunFam" id="3.30.1740.10:FF:000004">
    <property type="entry name" value="Poly [ADP-ribose] polymerase"/>
    <property type="match status" value="1"/>
</dbReference>
<dbReference type="SMART" id="SM00292">
    <property type="entry name" value="BRCT"/>
    <property type="match status" value="1"/>
</dbReference>
<keyword evidence="5" id="KW-0963">Cytoplasm</keyword>
<evidence type="ECO:0000256" key="3">
    <source>
        <dbReference type="ARBA" id="ARBA00004604"/>
    </source>
</evidence>
<evidence type="ECO:0000256" key="24">
    <source>
        <dbReference type="ARBA" id="ARBA00024164"/>
    </source>
</evidence>
<dbReference type="CDD" id="cd17747">
    <property type="entry name" value="BRCT_PARP1"/>
    <property type="match status" value="1"/>
</dbReference>
<dbReference type="AlphaFoldDB" id="A0A7R9E6N7"/>
<dbReference type="PROSITE" id="PS51059">
    <property type="entry name" value="PARP_CATALYTIC"/>
    <property type="match status" value="1"/>
</dbReference>
<keyword evidence="14" id="KW-0013">ADP-ribosylation</keyword>
<dbReference type="GO" id="GO:0045087">
    <property type="term" value="P:innate immune response"/>
    <property type="evidence" value="ECO:0007669"/>
    <property type="project" value="UniProtKB-KW"/>
</dbReference>
<dbReference type="InterPro" id="IPR001357">
    <property type="entry name" value="BRCT_dom"/>
</dbReference>
<dbReference type="Pfam" id="PF00644">
    <property type="entry name" value="PARP"/>
    <property type="match status" value="1"/>
</dbReference>
<dbReference type="Pfam" id="PF00645">
    <property type="entry name" value="zf-PARP"/>
    <property type="match status" value="2"/>
</dbReference>
<dbReference type="InterPro" id="IPR008893">
    <property type="entry name" value="WGR_domain"/>
</dbReference>
<dbReference type="GO" id="GO:0008270">
    <property type="term" value="F:zinc ion binding"/>
    <property type="evidence" value="ECO:0007669"/>
    <property type="project" value="UniProtKB-KW"/>
</dbReference>
<evidence type="ECO:0000256" key="1">
    <source>
        <dbReference type="ARBA" id="ARBA00004286"/>
    </source>
</evidence>
<dbReference type="GO" id="GO:0005730">
    <property type="term" value="C:nucleolus"/>
    <property type="evidence" value="ECO:0007669"/>
    <property type="project" value="UniProtKB-SubCell"/>
</dbReference>
<protein>
    <recommendedName>
        <fullName evidence="30 31">Poly [ADP-ribose] polymerase</fullName>
        <shortName evidence="31">PARP</shortName>
        <ecNumber evidence="31">2.4.2.-</ecNumber>
    </recommendedName>
</protein>
<organism evidence="37">
    <name type="scientific">Timema monikensis</name>
    <dbReference type="NCBI Taxonomy" id="170555"/>
    <lineage>
        <taxon>Eukaryota</taxon>
        <taxon>Metazoa</taxon>
        <taxon>Ecdysozoa</taxon>
        <taxon>Arthropoda</taxon>
        <taxon>Hexapoda</taxon>
        <taxon>Insecta</taxon>
        <taxon>Pterygota</taxon>
        <taxon>Neoptera</taxon>
        <taxon>Polyneoptera</taxon>
        <taxon>Phasmatodea</taxon>
        <taxon>Timematodea</taxon>
        <taxon>Timematoidea</taxon>
        <taxon>Timematidae</taxon>
        <taxon>Timema</taxon>
    </lineage>
</organism>
<dbReference type="PANTHER" id="PTHR10459">
    <property type="entry name" value="DNA LIGASE"/>
    <property type="match status" value="1"/>
</dbReference>
<evidence type="ECO:0000256" key="12">
    <source>
        <dbReference type="ARBA" id="ARBA00022723"/>
    </source>
</evidence>
<dbReference type="CDD" id="cd01437">
    <property type="entry name" value="parp_like"/>
    <property type="match status" value="1"/>
</dbReference>
<evidence type="ECO:0000256" key="21">
    <source>
        <dbReference type="ARBA" id="ARBA00023163"/>
    </source>
</evidence>
<dbReference type="InterPro" id="IPR049296">
    <property type="entry name" value="PARP1-like_PADR1_N"/>
</dbReference>
<evidence type="ECO:0000259" key="32">
    <source>
        <dbReference type="PROSITE" id="PS50064"/>
    </source>
</evidence>
<evidence type="ECO:0000256" key="2">
    <source>
        <dbReference type="ARBA" id="ARBA00004514"/>
    </source>
</evidence>
<dbReference type="SMART" id="SM01335">
    <property type="entry name" value="PADR1"/>
    <property type="match status" value="1"/>
</dbReference>
<evidence type="ECO:0000256" key="4">
    <source>
        <dbReference type="ARBA" id="ARBA00022454"/>
    </source>
</evidence>
<gene>
    <name evidence="37" type="ORF">TMSB3V08_LOCUS4886</name>
</gene>
<dbReference type="GO" id="GO:0005694">
    <property type="term" value="C:chromosome"/>
    <property type="evidence" value="ECO:0007669"/>
    <property type="project" value="UniProtKB-SubCell"/>
</dbReference>
<dbReference type="SUPFAM" id="SSF56399">
    <property type="entry name" value="ADP-ribosylation"/>
    <property type="match status" value="1"/>
</dbReference>
<feature type="domain" description="PARP alpha-helical" evidence="35">
    <location>
        <begin position="649"/>
        <end position="766"/>
    </location>
</feature>
<evidence type="ECO:0000313" key="37">
    <source>
        <dbReference type="EMBL" id="CAD7428069.1"/>
    </source>
</evidence>
<dbReference type="GO" id="GO:0006302">
    <property type="term" value="P:double-strand break repair"/>
    <property type="evidence" value="ECO:0007669"/>
    <property type="project" value="TreeGrafter"/>
</dbReference>
<evidence type="ECO:0000256" key="27">
    <source>
        <dbReference type="ARBA" id="ARBA00048241"/>
    </source>
</evidence>
<accession>A0A7R9E6N7</accession>
<evidence type="ECO:0000256" key="18">
    <source>
        <dbReference type="ARBA" id="ARBA00023015"/>
    </source>
</evidence>
<dbReference type="SMART" id="SM01336">
    <property type="entry name" value="zf-PARP"/>
    <property type="match status" value="2"/>
</dbReference>
<evidence type="ECO:0000256" key="20">
    <source>
        <dbReference type="ARBA" id="ARBA00023125"/>
    </source>
</evidence>
<keyword evidence="7" id="KW-0021">Allosteric enzyme</keyword>
<comment type="catalytic activity">
    <reaction evidence="26">
        <text>NAD(+) + (ADP-D-ribosyl)n-acceptor = nicotinamide + (ADP-D-ribosyl)n+1-acceptor + H(+).</text>
        <dbReference type="EC" id="2.4.2.30"/>
    </reaction>
</comment>
<evidence type="ECO:0000256" key="25">
    <source>
        <dbReference type="ARBA" id="ARBA00024347"/>
    </source>
</evidence>
<evidence type="ECO:0000256" key="19">
    <source>
        <dbReference type="ARBA" id="ARBA00023027"/>
    </source>
</evidence>
<dbReference type="Pfam" id="PF05406">
    <property type="entry name" value="WGR"/>
    <property type="match status" value="1"/>
</dbReference>
<dbReference type="PROSITE" id="PS51977">
    <property type="entry name" value="WGR"/>
    <property type="match status" value="1"/>
</dbReference>
<evidence type="ECO:0000256" key="26">
    <source>
        <dbReference type="ARBA" id="ARBA00033987"/>
    </source>
</evidence>
<keyword evidence="10 31" id="KW-0808">Transferase</keyword>
<dbReference type="SUPFAM" id="SSF52113">
    <property type="entry name" value="BRCT domain"/>
    <property type="match status" value="1"/>
</dbReference>
<comment type="catalytic activity">
    <reaction evidence="23">
        <text>L-glutamyl-[protein] + NAD(+) = 5-O-(ADP-D-ribosyl)-L-glutamyl-[protein] + nicotinamide</text>
        <dbReference type="Rhea" id="RHEA:58224"/>
        <dbReference type="Rhea" id="RHEA-COMP:10208"/>
        <dbReference type="Rhea" id="RHEA-COMP:15089"/>
        <dbReference type="ChEBI" id="CHEBI:17154"/>
        <dbReference type="ChEBI" id="CHEBI:29973"/>
        <dbReference type="ChEBI" id="CHEBI:57540"/>
        <dbReference type="ChEBI" id="CHEBI:142540"/>
    </reaction>
    <physiologicalReaction direction="left-to-right" evidence="23">
        <dbReference type="Rhea" id="RHEA:58225"/>
    </physiologicalReaction>
</comment>
<evidence type="ECO:0000259" key="35">
    <source>
        <dbReference type="PROSITE" id="PS51060"/>
    </source>
</evidence>
<dbReference type="GO" id="GO:1990404">
    <property type="term" value="F:NAD+-protein mono-ADP-ribosyltransferase activity"/>
    <property type="evidence" value="ECO:0007669"/>
    <property type="project" value="TreeGrafter"/>
</dbReference>
<keyword evidence="15" id="KW-0863">Zinc-finger</keyword>
<dbReference type="InterPro" id="IPR036616">
    <property type="entry name" value="Poly(ADP-ribose)pol_reg_dom_sf"/>
</dbReference>
<dbReference type="Gene3D" id="2.20.25.630">
    <property type="match status" value="1"/>
</dbReference>
<comment type="catalytic activity">
    <reaction evidence="27">
        <text>L-histidyl-[protein] + NAD(+) = N(tele)-(ADP-D-ribosyl)-L-histidyl-[protein] + nicotinamide + H(+)</text>
        <dbReference type="Rhea" id="RHEA:72071"/>
        <dbReference type="Rhea" id="RHEA-COMP:9745"/>
        <dbReference type="Rhea" id="RHEA-COMP:18085"/>
        <dbReference type="ChEBI" id="CHEBI:15378"/>
        <dbReference type="ChEBI" id="CHEBI:17154"/>
        <dbReference type="ChEBI" id="CHEBI:29979"/>
        <dbReference type="ChEBI" id="CHEBI:57540"/>
        <dbReference type="ChEBI" id="CHEBI:191398"/>
    </reaction>
    <physiologicalReaction direction="left-to-right" evidence="27">
        <dbReference type="Rhea" id="RHEA:72072"/>
    </physiologicalReaction>
</comment>
<dbReference type="PROSITE" id="PS00347">
    <property type="entry name" value="ZF_PARP_1"/>
    <property type="match status" value="1"/>
</dbReference>
<keyword evidence="6" id="KW-1017">Isopeptide bond</keyword>
<keyword evidence="20" id="KW-0238">DNA-binding</keyword>
<dbReference type="SUPFAM" id="SSF142921">
    <property type="entry name" value="WGR domain-like"/>
    <property type="match status" value="1"/>
</dbReference>
<dbReference type="InterPro" id="IPR050800">
    <property type="entry name" value="ARTD/PARP"/>
</dbReference>
<keyword evidence="16" id="KW-0862">Zinc</keyword>
<dbReference type="InterPro" id="IPR012982">
    <property type="entry name" value="PARP1-like_PADR1_Zn_ribbon"/>
</dbReference>
<dbReference type="Pfam" id="PF08063">
    <property type="entry name" value="Zn_ribbon_PADR1"/>
    <property type="match status" value="1"/>
</dbReference>
<reference evidence="37" key="1">
    <citation type="submission" date="2020-11" db="EMBL/GenBank/DDBJ databases">
        <authorList>
            <person name="Tran Van P."/>
        </authorList>
    </citation>
    <scope>NUCLEOTIDE SEQUENCE</scope>
</reference>
<evidence type="ECO:0000256" key="8">
    <source>
        <dbReference type="ARBA" id="ARBA00022588"/>
    </source>
</evidence>
<feature type="domain" description="BRCT" evidence="33">
    <location>
        <begin position="375"/>
        <end position="452"/>
    </location>
</feature>
<evidence type="ECO:0000256" key="14">
    <source>
        <dbReference type="ARBA" id="ARBA00022765"/>
    </source>
</evidence>
<dbReference type="GO" id="GO:0005829">
    <property type="term" value="C:cytosol"/>
    <property type="evidence" value="ECO:0007669"/>
    <property type="project" value="UniProtKB-SubCell"/>
</dbReference>
<evidence type="ECO:0000256" key="15">
    <source>
        <dbReference type="ARBA" id="ARBA00022771"/>
    </source>
</evidence>
<dbReference type="Gene3D" id="1.10.20.130">
    <property type="match status" value="1"/>
</dbReference>
<evidence type="ECO:0000256" key="6">
    <source>
        <dbReference type="ARBA" id="ARBA00022499"/>
    </source>
</evidence>
<dbReference type="GO" id="GO:0070212">
    <property type="term" value="P:protein poly-ADP-ribosylation"/>
    <property type="evidence" value="ECO:0007669"/>
    <property type="project" value="TreeGrafter"/>
</dbReference>
<dbReference type="GO" id="GO:0003950">
    <property type="term" value="F:NAD+ poly-ADP-ribosyltransferase activity"/>
    <property type="evidence" value="ECO:0007669"/>
    <property type="project" value="UniProtKB-UniRule"/>
</dbReference>
<dbReference type="InterPro" id="IPR012317">
    <property type="entry name" value="Poly(ADP-ribose)pol_cat_dom"/>
</dbReference>
<dbReference type="Pfam" id="PF21728">
    <property type="entry name" value="PADR1_N"/>
    <property type="match status" value="1"/>
</dbReference>
<keyword evidence="22" id="KW-0539">Nucleus</keyword>
<comment type="similarity">
    <text evidence="25">Belongs to the ARTD/PARP family.</text>
</comment>
<evidence type="ECO:0000259" key="33">
    <source>
        <dbReference type="PROSITE" id="PS50172"/>
    </source>
</evidence>
<evidence type="ECO:0000256" key="31">
    <source>
        <dbReference type="RuleBase" id="RU362114"/>
    </source>
</evidence>
<keyword evidence="8" id="KW-0399">Innate immunity</keyword>
<evidence type="ECO:0000256" key="29">
    <source>
        <dbReference type="ARBA" id="ARBA00048575"/>
    </source>
</evidence>
<evidence type="ECO:0000259" key="34">
    <source>
        <dbReference type="PROSITE" id="PS51059"/>
    </source>
</evidence>
<evidence type="ECO:0000259" key="36">
    <source>
        <dbReference type="PROSITE" id="PS51977"/>
    </source>
</evidence>
<name>A0A7R9E6N7_9NEOP</name>
<keyword evidence="12" id="KW-0479">Metal-binding</keyword>
<dbReference type="EMBL" id="OB793624">
    <property type="protein sequence ID" value="CAD7428069.1"/>
    <property type="molecule type" value="Genomic_DNA"/>
</dbReference>
<keyword evidence="17" id="KW-0391">Immunity</keyword>
<dbReference type="PANTHER" id="PTHR10459:SF112">
    <property type="entry name" value="POLY [ADP-RIBOSE] POLYMERASE 1"/>
    <property type="match status" value="1"/>
</dbReference>
<keyword evidence="13" id="KW-0677">Repeat</keyword>
<keyword evidence="4" id="KW-0158">Chromosome</keyword>
<dbReference type="Gene3D" id="1.20.142.10">
    <property type="entry name" value="Poly(ADP-ribose) polymerase, regulatory domain"/>
    <property type="match status" value="1"/>
</dbReference>
<dbReference type="FunFam" id="3.40.50.10190:FF:000051">
    <property type="entry name" value="Poly [ADP-ribose] polymerase"/>
    <property type="match status" value="1"/>
</dbReference>
<dbReference type="PROSITE" id="PS51060">
    <property type="entry name" value="PARP_ALPHA_HD"/>
    <property type="match status" value="1"/>
</dbReference>
<keyword evidence="19 31" id="KW-0520">NAD</keyword>
<proteinExistence type="inferred from homology"/>
<evidence type="ECO:0000256" key="17">
    <source>
        <dbReference type="ARBA" id="ARBA00022859"/>
    </source>
</evidence>
<keyword evidence="11" id="KW-0548">Nucleotidyltransferase</keyword>
<dbReference type="GO" id="GO:0016779">
    <property type="term" value="F:nucleotidyltransferase activity"/>
    <property type="evidence" value="ECO:0007669"/>
    <property type="project" value="UniProtKB-KW"/>
</dbReference>
<evidence type="ECO:0000256" key="22">
    <source>
        <dbReference type="ARBA" id="ARBA00023242"/>
    </source>
</evidence>
<comment type="subcellular location">
    <subcellularLocation>
        <location evidence="1">Chromosome</location>
    </subcellularLocation>
    <subcellularLocation>
        <location evidence="2">Cytoplasm</location>
        <location evidence="2">Cytosol</location>
    </subcellularLocation>
    <subcellularLocation>
        <location evidence="3">Nucleus</location>
        <location evidence="3">Nucleolus</location>
    </subcellularLocation>
</comment>
<comment type="catalytic activity">
    <reaction evidence="24">
        <text>L-aspartyl-[protein] + NAD(+) = 4-O-(ADP-D-ribosyl)-L-aspartyl-[protein] + nicotinamide</text>
        <dbReference type="Rhea" id="RHEA:54424"/>
        <dbReference type="Rhea" id="RHEA-COMP:9867"/>
        <dbReference type="Rhea" id="RHEA-COMP:13832"/>
        <dbReference type="ChEBI" id="CHEBI:17154"/>
        <dbReference type="ChEBI" id="CHEBI:29961"/>
        <dbReference type="ChEBI" id="CHEBI:57540"/>
        <dbReference type="ChEBI" id="CHEBI:138102"/>
    </reaction>
    <physiologicalReaction direction="left-to-right" evidence="24">
        <dbReference type="Rhea" id="RHEA:54425"/>
    </physiologicalReaction>
</comment>
<dbReference type="Pfam" id="PF00533">
    <property type="entry name" value="BRCT"/>
    <property type="match status" value="1"/>
</dbReference>
<evidence type="ECO:0000256" key="30">
    <source>
        <dbReference type="ARBA" id="ARBA00071874"/>
    </source>
</evidence>
<evidence type="ECO:0000256" key="11">
    <source>
        <dbReference type="ARBA" id="ARBA00022695"/>
    </source>
</evidence>
<feature type="domain" description="PARP catalytic" evidence="34">
    <location>
        <begin position="777"/>
        <end position="1004"/>
    </location>
</feature>
<evidence type="ECO:0000256" key="5">
    <source>
        <dbReference type="ARBA" id="ARBA00022490"/>
    </source>
</evidence>
<comment type="catalytic activity">
    <reaction evidence="28">
        <text>L-tyrosyl-[protein] + NAD(+) = O-(ADP-D-ribosyl)-L-tyrosyl-[protein] + nicotinamide + H(+)</text>
        <dbReference type="Rhea" id="RHEA:58236"/>
        <dbReference type="Rhea" id="RHEA-COMP:10136"/>
        <dbReference type="Rhea" id="RHEA-COMP:15092"/>
        <dbReference type="ChEBI" id="CHEBI:15378"/>
        <dbReference type="ChEBI" id="CHEBI:17154"/>
        <dbReference type="ChEBI" id="CHEBI:46858"/>
        <dbReference type="ChEBI" id="CHEBI:57540"/>
        <dbReference type="ChEBI" id="CHEBI:142557"/>
    </reaction>
    <physiologicalReaction direction="left-to-right" evidence="28">
        <dbReference type="Rhea" id="RHEA:58237"/>
    </physiologicalReaction>
</comment>
<dbReference type="Gene3D" id="2.20.140.10">
    <property type="entry name" value="WGR domain"/>
    <property type="match status" value="1"/>
</dbReference>
<keyword evidence="21" id="KW-0804">Transcription</keyword>
<evidence type="ECO:0000256" key="16">
    <source>
        <dbReference type="ARBA" id="ARBA00022833"/>
    </source>
</evidence>
<dbReference type="GO" id="GO:0003677">
    <property type="term" value="F:DNA binding"/>
    <property type="evidence" value="ECO:0007669"/>
    <property type="project" value="UniProtKB-KW"/>
</dbReference>
<dbReference type="EC" id="2.4.2.-" evidence="31"/>
<evidence type="ECO:0000256" key="9">
    <source>
        <dbReference type="ARBA" id="ARBA00022676"/>
    </source>
</evidence>
<keyword evidence="9 31" id="KW-0328">Glycosyltransferase</keyword>
<feature type="domain" description="PARP-type" evidence="32">
    <location>
        <begin position="7"/>
        <end position="89"/>
    </location>
</feature>
<feature type="domain" description="WGR" evidence="36">
    <location>
        <begin position="525"/>
        <end position="626"/>
    </location>
</feature>
<evidence type="ECO:0000256" key="10">
    <source>
        <dbReference type="ARBA" id="ARBA00022679"/>
    </source>
</evidence>
<dbReference type="Gene3D" id="3.90.228.10">
    <property type="match status" value="1"/>
</dbReference>
<dbReference type="InterPro" id="IPR036957">
    <property type="entry name" value="Znf_PARP_sf"/>
</dbReference>
<dbReference type="InterPro" id="IPR038650">
    <property type="entry name" value="PADR1_C_dom_sf"/>
</dbReference>
<dbReference type="Pfam" id="PF02877">
    <property type="entry name" value="PARP_reg"/>
    <property type="match status" value="1"/>
</dbReference>
<dbReference type="CDD" id="cd08001">
    <property type="entry name" value="WGR_PARP1_like"/>
    <property type="match status" value="1"/>
</dbReference>